<proteinExistence type="predicted"/>
<sequence>CSCLTVNMKAAAVVLALALIAGCHARSLSQADQPLARWEQSVDSFWQFISELNTHADSMVENIKLGSDLDTLITKTMDELSTYRTEIETKLTPYASGQLKQDLDLLTSKLQTDMIDAKERSTQYLQELKTMMEQNADDVKNRINTYTRKLKKRLGKDTEEIR</sequence>
<gene>
    <name evidence="2" type="primary">apoeb</name>
    <name evidence="2" type="ORF">DAT39_012109</name>
</gene>
<dbReference type="GO" id="GO:0060228">
    <property type="term" value="F:phosphatidylcholine-sterol O-acyltransferase activator activity"/>
    <property type="evidence" value="ECO:0007669"/>
    <property type="project" value="TreeGrafter"/>
</dbReference>
<dbReference type="Proteomes" id="UP000727407">
    <property type="component" value="Unassembled WGS sequence"/>
</dbReference>
<dbReference type="GO" id="GO:0034361">
    <property type="term" value="C:very-low-density lipoprotein particle"/>
    <property type="evidence" value="ECO:0007669"/>
    <property type="project" value="TreeGrafter"/>
</dbReference>
<dbReference type="GO" id="GO:0005543">
    <property type="term" value="F:phospholipid binding"/>
    <property type="evidence" value="ECO:0007669"/>
    <property type="project" value="TreeGrafter"/>
</dbReference>
<dbReference type="GO" id="GO:0033700">
    <property type="term" value="P:phospholipid efflux"/>
    <property type="evidence" value="ECO:0007669"/>
    <property type="project" value="TreeGrafter"/>
</dbReference>
<keyword evidence="3" id="KW-1185">Reference proteome</keyword>
<dbReference type="PANTHER" id="PTHR18976">
    <property type="entry name" value="APOLIPOPROTEIN"/>
    <property type="match status" value="1"/>
</dbReference>
<dbReference type="PANTHER" id="PTHR18976:SF2">
    <property type="entry name" value="APOLIPOPROTEIN E"/>
    <property type="match status" value="1"/>
</dbReference>
<evidence type="ECO:0000256" key="1">
    <source>
        <dbReference type="SAM" id="SignalP"/>
    </source>
</evidence>
<dbReference type="InterPro" id="IPR050163">
    <property type="entry name" value="Apolipoprotein_A1/A4/E"/>
</dbReference>
<dbReference type="GO" id="GO:0033344">
    <property type="term" value="P:cholesterol efflux"/>
    <property type="evidence" value="ECO:0007669"/>
    <property type="project" value="TreeGrafter"/>
</dbReference>
<accession>A0A8J4TV44</accession>
<evidence type="ECO:0000313" key="2">
    <source>
        <dbReference type="EMBL" id="KAF5898189.1"/>
    </source>
</evidence>
<dbReference type="GO" id="GO:0034362">
    <property type="term" value="C:low-density lipoprotein particle"/>
    <property type="evidence" value="ECO:0007669"/>
    <property type="project" value="TreeGrafter"/>
</dbReference>
<feature type="non-terminal residue" evidence="2">
    <location>
        <position position="1"/>
    </location>
</feature>
<reference evidence="2" key="1">
    <citation type="submission" date="2020-07" db="EMBL/GenBank/DDBJ databases">
        <title>Clarias magur genome sequencing, assembly and annotation.</title>
        <authorList>
            <person name="Kushwaha B."/>
            <person name="Kumar R."/>
            <person name="Das P."/>
            <person name="Joshi C.G."/>
            <person name="Kumar D."/>
            <person name="Nagpure N.S."/>
            <person name="Pandey M."/>
            <person name="Agarwal S."/>
            <person name="Srivastava S."/>
            <person name="Singh M."/>
            <person name="Sahoo L."/>
            <person name="Jayasankar P."/>
            <person name="Meher P.K."/>
            <person name="Koringa P.G."/>
            <person name="Iquebal M.A."/>
            <person name="Das S.P."/>
            <person name="Bit A."/>
            <person name="Patnaik S."/>
            <person name="Patel N."/>
            <person name="Shah T.M."/>
            <person name="Hinsu A."/>
            <person name="Jena J.K."/>
        </authorList>
    </citation>
    <scope>NUCLEOTIDE SEQUENCE</scope>
    <source>
        <strain evidence="2">CIFAMagur01</strain>
        <tissue evidence="2">Testis</tissue>
    </source>
</reference>
<dbReference type="GO" id="GO:1903561">
    <property type="term" value="C:extracellular vesicle"/>
    <property type="evidence" value="ECO:0007669"/>
    <property type="project" value="TreeGrafter"/>
</dbReference>
<dbReference type="GO" id="GO:0008203">
    <property type="term" value="P:cholesterol metabolic process"/>
    <property type="evidence" value="ECO:0007669"/>
    <property type="project" value="TreeGrafter"/>
</dbReference>
<dbReference type="GO" id="GO:0042627">
    <property type="term" value="C:chylomicron"/>
    <property type="evidence" value="ECO:0007669"/>
    <property type="project" value="TreeGrafter"/>
</dbReference>
<feature type="non-terminal residue" evidence="2">
    <location>
        <position position="162"/>
    </location>
</feature>
<feature type="chain" id="PRO_5035245133" evidence="1">
    <location>
        <begin position="26"/>
        <end position="162"/>
    </location>
</feature>
<dbReference type="OrthoDB" id="9886755at2759"/>
<dbReference type="GO" id="GO:0120020">
    <property type="term" value="F:cholesterol transfer activity"/>
    <property type="evidence" value="ECO:0007669"/>
    <property type="project" value="TreeGrafter"/>
</dbReference>
<feature type="signal peptide" evidence="1">
    <location>
        <begin position="1"/>
        <end position="25"/>
    </location>
</feature>
<organism evidence="2 3">
    <name type="scientific">Clarias magur</name>
    <name type="common">Asian catfish</name>
    <name type="synonym">Macropteronotus magur</name>
    <dbReference type="NCBI Taxonomy" id="1594786"/>
    <lineage>
        <taxon>Eukaryota</taxon>
        <taxon>Metazoa</taxon>
        <taxon>Chordata</taxon>
        <taxon>Craniata</taxon>
        <taxon>Vertebrata</taxon>
        <taxon>Euteleostomi</taxon>
        <taxon>Actinopterygii</taxon>
        <taxon>Neopterygii</taxon>
        <taxon>Teleostei</taxon>
        <taxon>Ostariophysi</taxon>
        <taxon>Siluriformes</taxon>
        <taxon>Clariidae</taxon>
        <taxon>Clarias</taxon>
    </lineage>
</organism>
<keyword evidence="1" id="KW-0732">Signal</keyword>
<comment type="caution">
    <text evidence="2">The sequence shown here is derived from an EMBL/GenBank/DDBJ whole genome shotgun (WGS) entry which is preliminary data.</text>
</comment>
<name>A0A8J4TV44_CLAMG</name>
<dbReference type="GO" id="GO:0055090">
    <property type="term" value="P:acylglycerol homeostasis"/>
    <property type="evidence" value="ECO:0007669"/>
    <property type="project" value="TreeGrafter"/>
</dbReference>
<dbReference type="Gene3D" id="1.20.120.20">
    <property type="entry name" value="Apolipoprotein"/>
    <property type="match status" value="1"/>
</dbReference>
<dbReference type="SUPFAM" id="SSF47162">
    <property type="entry name" value="Apolipoprotein"/>
    <property type="match status" value="1"/>
</dbReference>
<dbReference type="GO" id="GO:0034364">
    <property type="term" value="C:high-density lipoprotein particle"/>
    <property type="evidence" value="ECO:0007669"/>
    <property type="project" value="TreeGrafter"/>
</dbReference>
<protein>
    <submittedName>
        <fullName evidence="2">Apolipoprotein Eb-like</fullName>
    </submittedName>
</protein>
<evidence type="ECO:0000313" key="3">
    <source>
        <dbReference type="Proteomes" id="UP000727407"/>
    </source>
</evidence>
<dbReference type="EMBL" id="QNUK01000207">
    <property type="protein sequence ID" value="KAF5898189.1"/>
    <property type="molecule type" value="Genomic_DNA"/>
</dbReference>
<dbReference type="AlphaFoldDB" id="A0A8J4TV44"/>